<dbReference type="Proteomes" id="UP000199354">
    <property type="component" value="Unassembled WGS sequence"/>
</dbReference>
<comment type="subcellular location">
    <subcellularLocation>
        <location evidence="1">Cell membrane</location>
        <topology evidence="1">Multi-pass membrane protein</topology>
    </subcellularLocation>
</comment>
<dbReference type="GO" id="GO:0009103">
    <property type="term" value="P:lipopolysaccharide biosynthetic process"/>
    <property type="evidence" value="ECO:0007669"/>
    <property type="project" value="UniProtKB-ARBA"/>
</dbReference>
<evidence type="ECO:0000256" key="5">
    <source>
        <dbReference type="ARBA" id="ARBA00022692"/>
    </source>
</evidence>
<dbReference type="OrthoDB" id="1413114at2"/>
<keyword evidence="6 8" id="KW-1133">Transmembrane helix</keyword>
<dbReference type="GO" id="GO:0005886">
    <property type="term" value="C:plasma membrane"/>
    <property type="evidence" value="ECO:0007669"/>
    <property type="project" value="UniProtKB-SubCell"/>
</dbReference>
<dbReference type="AlphaFoldDB" id="A0A1G5FHS2"/>
<evidence type="ECO:0000256" key="7">
    <source>
        <dbReference type="ARBA" id="ARBA00023136"/>
    </source>
</evidence>
<dbReference type="EMBL" id="FMVF01000005">
    <property type="protein sequence ID" value="SCY38671.1"/>
    <property type="molecule type" value="Genomic_DNA"/>
</dbReference>
<protein>
    <recommendedName>
        <fullName evidence="11">Dolichyl-phosphate-mannose-protein mannosyltransferase</fullName>
    </recommendedName>
</protein>
<feature type="transmembrane region" description="Helical" evidence="8">
    <location>
        <begin position="149"/>
        <end position="175"/>
    </location>
</feature>
<evidence type="ECO:0000256" key="1">
    <source>
        <dbReference type="ARBA" id="ARBA00004651"/>
    </source>
</evidence>
<organism evidence="9 10">
    <name type="scientific">Flavobacterium caeni</name>
    <dbReference type="NCBI Taxonomy" id="490189"/>
    <lineage>
        <taxon>Bacteria</taxon>
        <taxon>Pseudomonadati</taxon>
        <taxon>Bacteroidota</taxon>
        <taxon>Flavobacteriia</taxon>
        <taxon>Flavobacteriales</taxon>
        <taxon>Flavobacteriaceae</taxon>
        <taxon>Flavobacterium</taxon>
    </lineage>
</organism>
<dbReference type="PANTHER" id="PTHR33908">
    <property type="entry name" value="MANNOSYLTRANSFERASE YKCB-RELATED"/>
    <property type="match status" value="1"/>
</dbReference>
<keyword evidence="2" id="KW-1003">Cell membrane</keyword>
<evidence type="ECO:0000313" key="10">
    <source>
        <dbReference type="Proteomes" id="UP000199354"/>
    </source>
</evidence>
<evidence type="ECO:0000313" key="9">
    <source>
        <dbReference type="EMBL" id="SCY38671.1"/>
    </source>
</evidence>
<accession>A0A1G5FHS2</accession>
<feature type="transmembrane region" description="Helical" evidence="8">
    <location>
        <begin position="187"/>
        <end position="205"/>
    </location>
</feature>
<dbReference type="GO" id="GO:0016763">
    <property type="term" value="F:pentosyltransferase activity"/>
    <property type="evidence" value="ECO:0007669"/>
    <property type="project" value="TreeGrafter"/>
</dbReference>
<keyword evidence="7 8" id="KW-0472">Membrane</keyword>
<gene>
    <name evidence="9" type="ORF">SAMN02927903_01294</name>
</gene>
<keyword evidence="5 8" id="KW-0812">Transmembrane</keyword>
<keyword evidence="10" id="KW-1185">Reference proteome</keyword>
<evidence type="ECO:0000256" key="8">
    <source>
        <dbReference type="SAM" id="Phobius"/>
    </source>
</evidence>
<feature type="transmembrane region" description="Helical" evidence="8">
    <location>
        <begin position="236"/>
        <end position="256"/>
    </location>
</feature>
<feature type="transmembrane region" description="Helical" evidence="8">
    <location>
        <begin position="76"/>
        <end position="97"/>
    </location>
</feature>
<evidence type="ECO:0008006" key="11">
    <source>
        <dbReference type="Google" id="ProtNLM"/>
    </source>
</evidence>
<evidence type="ECO:0000256" key="4">
    <source>
        <dbReference type="ARBA" id="ARBA00022679"/>
    </source>
</evidence>
<feature type="transmembrane region" description="Helical" evidence="8">
    <location>
        <begin position="308"/>
        <end position="329"/>
    </location>
</feature>
<proteinExistence type="predicted"/>
<evidence type="ECO:0000256" key="3">
    <source>
        <dbReference type="ARBA" id="ARBA00022676"/>
    </source>
</evidence>
<dbReference type="PANTHER" id="PTHR33908:SF11">
    <property type="entry name" value="MEMBRANE PROTEIN"/>
    <property type="match status" value="1"/>
</dbReference>
<feature type="transmembrane region" description="Helical" evidence="8">
    <location>
        <begin position="268"/>
        <end position="288"/>
    </location>
</feature>
<sequence length="421" mass="47422">MRITTNVLLVWGCVLLLLLAAGVMLSPVSGDAPFYLSMARDMGHGLVPYKDIVLSYTPLAMYANALVFKALGQPPYFFLVLFQYLVTALSVLVLYRLVLQMGLDKRKSIMLCLFFSICVLSSDGSYINLEVYGILFMLLAYKQLVDGKYWFSGFLLALTFFCKQYGLLNFVPFALLIFYQDDRIRKLARFAFGGLVPVVLFVAYYCGVEQVPFADLVSQLTGQGYGERNIAQTKTLFGFLNAGKVFFLMCVPLVLLKPDFRDKKQLALVVGAVVALLPVVVQHFQHYFLNAFPYVILLIAMNWKTKEVNIWALHVPLVVATGFLALRLATYTEKGFAQQDIADDLARYYPEGSTVYLKGTTNYLYVLNDYRNPALKEAGYGYAFKTSPAFLERHIVLSFEKIKDAEAVQIVTVGGTKIYEY</sequence>
<reference evidence="9 10" key="1">
    <citation type="submission" date="2016-10" db="EMBL/GenBank/DDBJ databases">
        <authorList>
            <person name="de Groot N.N."/>
        </authorList>
    </citation>
    <scope>NUCLEOTIDE SEQUENCE [LARGE SCALE GENOMIC DNA]</scope>
    <source>
        <strain evidence="9 10">CGMCC 1.7031</strain>
    </source>
</reference>
<evidence type="ECO:0000256" key="6">
    <source>
        <dbReference type="ARBA" id="ARBA00022989"/>
    </source>
</evidence>
<dbReference type="STRING" id="490189.SAMN02927903_01294"/>
<evidence type="ECO:0000256" key="2">
    <source>
        <dbReference type="ARBA" id="ARBA00022475"/>
    </source>
</evidence>
<dbReference type="InterPro" id="IPR050297">
    <property type="entry name" value="LipidA_mod_glycosyltrf_83"/>
</dbReference>
<name>A0A1G5FHS2_9FLAO</name>
<keyword evidence="4" id="KW-0808">Transferase</keyword>
<dbReference type="RefSeq" id="WP_091141482.1">
    <property type="nucleotide sequence ID" value="NZ_FMVF01000005.1"/>
</dbReference>
<keyword evidence="3" id="KW-0328">Glycosyltransferase</keyword>
<feature type="transmembrane region" description="Helical" evidence="8">
    <location>
        <begin position="109"/>
        <end position="129"/>
    </location>
</feature>